<keyword evidence="5" id="KW-0808">Transferase</keyword>
<gene>
    <name evidence="5" type="ORF">H8S34_01045</name>
</gene>
<feature type="domain" description="4Fe-4S ferredoxin-type" evidence="4">
    <location>
        <begin position="420"/>
        <end position="448"/>
    </location>
</feature>
<keyword evidence="2" id="KW-0408">Iron</keyword>
<feature type="domain" description="4Fe-4S ferredoxin-type" evidence="4">
    <location>
        <begin position="385"/>
        <end position="415"/>
    </location>
</feature>
<dbReference type="PROSITE" id="PS00198">
    <property type="entry name" value="4FE4S_FER_1"/>
    <property type="match status" value="2"/>
</dbReference>
<reference evidence="5 6" key="1">
    <citation type="submission" date="2020-08" db="EMBL/GenBank/DDBJ databases">
        <title>Genome public.</title>
        <authorList>
            <person name="Liu C."/>
            <person name="Sun Q."/>
        </authorList>
    </citation>
    <scope>NUCLEOTIDE SEQUENCE [LARGE SCALE GENOMIC DNA]</scope>
    <source>
        <strain evidence="5 6">New-38</strain>
    </source>
</reference>
<dbReference type="Pfam" id="PF04230">
    <property type="entry name" value="PS_pyruv_trans"/>
    <property type="match status" value="1"/>
</dbReference>
<evidence type="ECO:0000256" key="3">
    <source>
        <dbReference type="ARBA" id="ARBA00023014"/>
    </source>
</evidence>
<dbReference type="InterPro" id="IPR007345">
    <property type="entry name" value="Polysacch_pyruvyl_Trfase"/>
</dbReference>
<dbReference type="InterPro" id="IPR017896">
    <property type="entry name" value="4Fe4S_Fe-S-bd"/>
</dbReference>
<proteinExistence type="predicted"/>
<dbReference type="Pfam" id="PF04432">
    <property type="entry name" value="FrhB_FdhB_C"/>
    <property type="match status" value="1"/>
</dbReference>
<name>A0ABR7HPP3_9FIRM</name>
<comment type="caution">
    <text evidence="5">The sequence shown here is derived from an EMBL/GenBank/DDBJ whole genome shotgun (WGS) entry which is preliminary data.</text>
</comment>
<keyword evidence="6" id="KW-1185">Reference proteome</keyword>
<evidence type="ECO:0000259" key="4">
    <source>
        <dbReference type="PROSITE" id="PS51379"/>
    </source>
</evidence>
<dbReference type="Pfam" id="PF12838">
    <property type="entry name" value="Fer4_7"/>
    <property type="match status" value="1"/>
</dbReference>
<dbReference type="Gene3D" id="3.30.70.20">
    <property type="match status" value="1"/>
</dbReference>
<dbReference type="InterPro" id="IPR017900">
    <property type="entry name" value="4Fe4S_Fe_S_CS"/>
</dbReference>
<dbReference type="EMBL" id="JACOPR010000001">
    <property type="protein sequence ID" value="MBC5729421.1"/>
    <property type="molecule type" value="Genomic_DNA"/>
</dbReference>
<dbReference type="InterPro" id="IPR007525">
    <property type="entry name" value="FrhB_FdhB_C"/>
</dbReference>
<dbReference type="RefSeq" id="WP_186962809.1">
    <property type="nucleotide sequence ID" value="NZ_JACOPR010000001.1"/>
</dbReference>
<organism evidence="5 6">
    <name type="scientific">Pseudoflavonifractor hominis</name>
    <dbReference type="NCBI Taxonomy" id="2763059"/>
    <lineage>
        <taxon>Bacteria</taxon>
        <taxon>Bacillati</taxon>
        <taxon>Bacillota</taxon>
        <taxon>Clostridia</taxon>
        <taxon>Eubacteriales</taxon>
        <taxon>Oscillospiraceae</taxon>
        <taxon>Pseudoflavonifractor</taxon>
    </lineage>
</organism>
<evidence type="ECO:0000313" key="5">
    <source>
        <dbReference type="EMBL" id="MBC5729421.1"/>
    </source>
</evidence>
<sequence length="777" mass="85993">MKTGLITFHFAHHYGAQLQAYATMRAIQGLGHDCEIIDFRLPHTTRTNELFKRSASVRALASDAHTALHYGAFKARYDRFNAFVEEQMNLSPRRYTSFQELKNDPPAYDVYVAGSDQIWNPFIYADKQFEPAFLLDFVREGRKISYAPSLATPTLPPPYDAQFRHYLSSFDALSAREKRGQVLMKEVAGRDARLVLDPTLLLTGEQWGELAVAPKIQGPYILCYFVSDPGEVAPYVQALAERTGWPIVQLAGARRKLPGVKELVFDAGPREFLGLFQHAACVCTNSFHGAVFSLQFDRPFFTSMSPKERANPTFSRIYSLLSRLGCADRVIGMATTAPVDAPIDYDHVHEKLTEARSDCLAYLKAAIEGTPIPPEQTDEPTAPANRPTLCAPAACTGCTACASVCPVNAISMQPDHEGFLRPVVSDACVLCRKCEGVCPGLHPRPAADSDAQPDPVHAVWCKEEAVRQKSTSGGFFTVLARDTFQRGGVVFGAVLEQGRVVRHAPARTEAELAPMRGSKYAQSDLGDTFRQIKDLLEQGTPVLFSGLACQVDGLNRYLGRDYPQLTTVDLVCHGVPSPAVLRAFVEELEHTHGKQVTNLRFRDKEHGWQTAHLTAEFSDGSHWTEVLYRTTFGRGFGMGLFLRPCCAQCAYTNTHRPADFTLGDFWGLDPKLELPTDRSKGISLVLVNSGKAEERFAALADRFGQVERPLSEAVAGNPRLASPSVPSPKRAAFFASFRTRPFEKTAAQFLSQPPLPYRMASKVLTPQMKQVIRKVLK</sequence>
<dbReference type="InterPro" id="IPR052977">
    <property type="entry name" value="Polyferredoxin-like_ET"/>
</dbReference>
<dbReference type="Proteomes" id="UP000660021">
    <property type="component" value="Unassembled WGS sequence"/>
</dbReference>
<accession>A0ABR7HPP3</accession>
<keyword evidence="3" id="KW-0411">Iron-sulfur</keyword>
<dbReference type="PROSITE" id="PS51379">
    <property type="entry name" value="4FE4S_FER_2"/>
    <property type="match status" value="2"/>
</dbReference>
<protein>
    <submittedName>
        <fullName evidence="5">Polysaccharide pyruvyl transferase family protein</fullName>
    </submittedName>
</protein>
<dbReference type="SUPFAM" id="SSF54862">
    <property type="entry name" value="4Fe-4S ferredoxins"/>
    <property type="match status" value="1"/>
</dbReference>
<evidence type="ECO:0000313" key="6">
    <source>
        <dbReference type="Proteomes" id="UP000660021"/>
    </source>
</evidence>
<evidence type="ECO:0000256" key="2">
    <source>
        <dbReference type="ARBA" id="ARBA00023004"/>
    </source>
</evidence>
<dbReference type="GO" id="GO:0016740">
    <property type="term" value="F:transferase activity"/>
    <property type="evidence" value="ECO:0007669"/>
    <property type="project" value="UniProtKB-KW"/>
</dbReference>
<keyword evidence="1" id="KW-0479">Metal-binding</keyword>
<dbReference type="PANTHER" id="PTHR43193:SF2">
    <property type="entry name" value="POLYFERREDOXIN PROTEIN FWDF"/>
    <property type="match status" value="1"/>
</dbReference>
<dbReference type="PANTHER" id="PTHR43193">
    <property type="match status" value="1"/>
</dbReference>
<evidence type="ECO:0000256" key="1">
    <source>
        <dbReference type="ARBA" id="ARBA00022723"/>
    </source>
</evidence>